<evidence type="ECO:0000313" key="5">
    <source>
        <dbReference type="Proteomes" id="UP000007875"/>
    </source>
</evidence>
<dbReference type="Pfam" id="PF00650">
    <property type="entry name" value="CRAL_TRIO"/>
    <property type="match status" value="1"/>
</dbReference>
<proteinExistence type="predicted"/>
<dbReference type="Gene3D" id="2.60.120.680">
    <property type="entry name" value="GOLD domain"/>
    <property type="match status" value="1"/>
</dbReference>
<dbReference type="Proteomes" id="UP000007875">
    <property type="component" value="Unassembled WGS sequence"/>
</dbReference>
<reference evidence="4" key="3">
    <citation type="submission" date="2025-09" db="UniProtKB">
        <authorList>
            <consortium name="Ensembl"/>
        </authorList>
    </citation>
    <scope>IDENTIFICATION</scope>
</reference>
<dbReference type="InParanoid" id="H2YPN8"/>
<dbReference type="PROSITE" id="PS50866">
    <property type="entry name" value="GOLD"/>
    <property type="match status" value="1"/>
</dbReference>
<dbReference type="InterPro" id="IPR001251">
    <property type="entry name" value="CRAL-TRIO_dom"/>
</dbReference>
<name>H2YPN8_CIOSA</name>
<dbReference type="Ensembl" id="ENSCSAVT00000007390.1">
    <property type="protein sequence ID" value="ENSCSAVP00000007296.1"/>
    <property type="gene ID" value="ENSCSAVG00000004351.1"/>
</dbReference>
<dbReference type="PANTHER" id="PTHR23324">
    <property type="entry name" value="SEC14 RELATED PROTEIN"/>
    <property type="match status" value="1"/>
</dbReference>
<dbReference type="AlphaFoldDB" id="H2YPN8"/>
<dbReference type="InterPro" id="IPR006797">
    <property type="entry name" value="PRELI/MSF1_dom"/>
</dbReference>
<dbReference type="SUPFAM" id="SSF52087">
    <property type="entry name" value="CRAL/TRIO domain"/>
    <property type="match status" value="1"/>
</dbReference>
<dbReference type="InterPro" id="IPR011074">
    <property type="entry name" value="CRAL/TRIO_N_dom"/>
</dbReference>
<evidence type="ECO:0000313" key="4">
    <source>
        <dbReference type="Ensembl" id="ENSCSAVP00000007296.1"/>
    </source>
</evidence>
<organism evidence="4 5">
    <name type="scientific">Ciona savignyi</name>
    <name type="common">Pacific transparent sea squirt</name>
    <dbReference type="NCBI Taxonomy" id="51511"/>
    <lineage>
        <taxon>Eukaryota</taxon>
        <taxon>Metazoa</taxon>
        <taxon>Chordata</taxon>
        <taxon>Tunicata</taxon>
        <taxon>Ascidiacea</taxon>
        <taxon>Phlebobranchia</taxon>
        <taxon>Cionidae</taxon>
        <taxon>Ciona</taxon>
    </lineage>
</organism>
<dbReference type="SUPFAM" id="SSF101576">
    <property type="entry name" value="Supernatant protein factor (SPF), C-terminal domain"/>
    <property type="match status" value="1"/>
</dbReference>
<evidence type="ECO:0000259" key="3">
    <source>
        <dbReference type="PROSITE" id="PS50904"/>
    </source>
</evidence>
<accession>H2YPN8</accession>
<dbReference type="SUPFAM" id="SSF46938">
    <property type="entry name" value="CRAL/TRIO N-terminal domain"/>
    <property type="match status" value="1"/>
</dbReference>
<feature type="domain" description="GOLD" evidence="2">
    <location>
        <begin position="546"/>
        <end position="697"/>
    </location>
</feature>
<dbReference type="GO" id="GO:0005737">
    <property type="term" value="C:cytoplasm"/>
    <property type="evidence" value="ECO:0007669"/>
    <property type="project" value="TreeGrafter"/>
</dbReference>
<feature type="domain" description="PRELI/MSF1" evidence="3">
    <location>
        <begin position="2"/>
        <end position="175"/>
    </location>
</feature>
<dbReference type="InterPro" id="IPR036865">
    <property type="entry name" value="CRAL-TRIO_dom_sf"/>
</dbReference>
<feature type="domain" description="CRAL-TRIO" evidence="1">
    <location>
        <begin position="340"/>
        <end position="516"/>
    </location>
</feature>
<dbReference type="CDD" id="cd00170">
    <property type="entry name" value="SEC14"/>
    <property type="match status" value="1"/>
</dbReference>
<dbReference type="PANTHER" id="PTHR23324:SF66">
    <property type="entry name" value="PROTEIN REAL-TIME"/>
    <property type="match status" value="1"/>
</dbReference>
<dbReference type="PROSITE" id="PS50904">
    <property type="entry name" value="PRELI_MSF1"/>
    <property type="match status" value="1"/>
</dbReference>
<evidence type="ECO:0000259" key="2">
    <source>
        <dbReference type="PROSITE" id="PS50866"/>
    </source>
</evidence>
<keyword evidence="5" id="KW-1185">Reference proteome</keyword>
<dbReference type="STRING" id="51511.ENSCSAVP00000007296"/>
<protein>
    <recommendedName>
        <fullName evidence="6">SEC14-like protein 1</fullName>
    </recommendedName>
</protein>
<dbReference type="InterPro" id="IPR009038">
    <property type="entry name" value="GOLD_dom"/>
</dbReference>
<evidence type="ECO:0008006" key="6">
    <source>
        <dbReference type="Google" id="ProtNLM"/>
    </source>
</evidence>
<dbReference type="InterPro" id="IPR036273">
    <property type="entry name" value="CRAL/TRIO_N_dom_sf"/>
</dbReference>
<dbReference type="Pfam" id="PF04707">
    <property type="entry name" value="PRELI"/>
    <property type="match status" value="1"/>
</dbReference>
<reference evidence="5" key="1">
    <citation type="submission" date="2003-08" db="EMBL/GenBank/DDBJ databases">
        <authorList>
            <person name="Birren B."/>
            <person name="Nusbaum C."/>
            <person name="Abebe A."/>
            <person name="Abouelleil A."/>
            <person name="Adekoya E."/>
            <person name="Ait-zahra M."/>
            <person name="Allen N."/>
            <person name="Allen T."/>
            <person name="An P."/>
            <person name="Anderson M."/>
            <person name="Anderson S."/>
            <person name="Arachchi H."/>
            <person name="Armbruster J."/>
            <person name="Bachantsang P."/>
            <person name="Baldwin J."/>
            <person name="Barry A."/>
            <person name="Bayul T."/>
            <person name="Blitshsteyn B."/>
            <person name="Bloom T."/>
            <person name="Blye J."/>
            <person name="Boguslavskiy L."/>
            <person name="Borowsky M."/>
            <person name="Boukhgalter B."/>
            <person name="Brunache A."/>
            <person name="Butler J."/>
            <person name="Calixte N."/>
            <person name="Calvo S."/>
            <person name="Camarata J."/>
            <person name="Campo K."/>
            <person name="Chang J."/>
            <person name="Cheshatsang Y."/>
            <person name="Citroen M."/>
            <person name="Collymore A."/>
            <person name="Considine T."/>
            <person name="Cook A."/>
            <person name="Cooke P."/>
            <person name="Corum B."/>
            <person name="Cuomo C."/>
            <person name="David R."/>
            <person name="Dawoe T."/>
            <person name="Degray S."/>
            <person name="Dodge S."/>
            <person name="Dooley K."/>
            <person name="Dorje P."/>
            <person name="Dorjee K."/>
            <person name="Dorris L."/>
            <person name="Duffey N."/>
            <person name="Dupes A."/>
            <person name="Elkins T."/>
            <person name="Engels R."/>
            <person name="Erickson J."/>
            <person name="Farina A."/>
            <person name="Faro S."/>
            <person name="Ferreira P."/>
            <person name="Fischer H."/>
            <person name="Fitzgerald M."/>
            <person name="Foley K."/>
            <person name="Gage D."/>
            <person name="Galagan J."/>
            <person name="Gearin G."/>
            <person name="Gnerre S."/>
            <person name="Gnirke A."/>
            <person name="Goyette A."/>
            <person name="Graham J."/>
            <person name="Grandbois E."/>
            <person name="Gyaltsen K."/>
            <person name="Hafez N."/>
            <person name="Hagopian D."/>
            <person name="Hagos B."/>
            <person name="Hall J."/>
            <person name="Hatcher B."/>
            <person name="Heller A."/>
            <person name="Higgins H."/>
            <person name="Honan T."/>
            <person name="Horn A."/>
            <person name="Houde N."/>
            <person name="Hughes L."/>
            <person name="Hulme W."/>
            <person name="Husby E."/>
            <person name="Iliev I."/>
            <person name="Jaffe D."/>
            <person name="Jones C."/>
            <person name="Kamal M."/>
            <person name="Kamat A."/>
            <person name="Kamvysselis M."/>
            <person name="Karlsson E."/>
            <person name="Kells C."/>
            <person name="Kieu A."/>
            <person name="Kisner P."/>
            <person name="Kodira C."/>
            <person name="Kulbokas E."/>
            <person name="Labutti K."/>
            <person name="Lama D."/>
            <person name="Landers T."/>
            <person name="Leger J."/>
            <person name="Levine S."/>
            <person name="Lewis D."/>
            <person name="Lewis T."/>
            <person name="Lindblad-toh K."/>
            <person name="Liu X."/>
            <person name="Lokyitsang T."/>
            <person name="Lokyitsang Y."/>
            <person name="Lucien O."/>
            <person name="Lui A."/>
            <person name="Ma L.J."/>
            <person name="Mabbitt R."/>
            <person name="Macdonald J."/>
            <person name="Maclean C."/>
            <person name="Major J."/>
            <person name="Manning J."/>
            <person name="Marabella R."/>
            <person name="Maru K."/>
            <person name="Matthews C."/>
            <person name="Mauceli E."/>
            <person name="Mccarthy M."/>
            <person name="Mcdonough S."/>
            <person name="Mcghee T."/>
            <person name="Meldrim J."/>
            <person name="Meneus L."/>
            <person name="Mesirov J."/>
            <person name="Mihalev A."/>
            <person name="Mihova T."/>
            <person name="Mikkelsen T."/>
            <person name="Mlenga V."/>
            <person name="Moru K."/>
            <person name="Mozes J."/>
            <person name="Mulrain L."/>
            <person name="Munson G."/>
            <person name="Naylor J."/>
            <person name="Newes C."/>
            <person name="Nguyen C."/>
            <person name="Nguyen N."/>
            <person name="Nguyen T."/>
            <person name="Nicol R."/>
            <person name="Nielsen C."/>
            <person name="Nizzari M."/>
            <person name="Norbu C."/>
            <person name="Norbu N."/>
            <person name="O'donnell P."/>
            <person name="Okoawo O."/>
            <person name="O'leary S."/>
            <person name="Omotosho B."/>
            <person name="O'neill K."/>
            <person name="Osman S."/>
            <person name="Parker S."/>
            <person name="Perrin D."/>
            <person name="Phunkhang P."/>
            <person name="Piqani B."/>
            <person name="Purcell S."/>
            <person name="Rachupka T."/>
            <person name="Ramasamy U."/>
            <person name="Rameau R."/>
            <person name="Ray V."/>
            <person name="Raymond C."/>
            <person name="Retta R."/>
            <person name="Richardson S."/>
            <person name="Rise C."/>
            <person name="Rodriguez J."/>
            <person name="Rogers J."/>
            <person name="Rogov P."/>
            <person name="Rutman M."/>
            <person name="Schupbach R."/>
            <person name="Seaman C."/>
            <person name="Settipalli S."/>
            <person name="Sharpe T."/>
            <person name="Sheridan J."/>
            <person name="Sherpa N."/>
            <person name="Shi J."/>
            <person name="Smirnov S."/>
            <person name="Smith C."/>
            <person name="Sougnez C."/>
            <person name="Spencer B."/>
            <person name="Stalker J."/>
            <person name="Stange-thomann N."/>
            <person name="Stavropoulos S."/>
            <person name="Stetson K."/>
            <person name="Stone C."/>
            <person name="Stone S."/>
            <person name="Stubbs M."/>
            <person name="Talamas J."/>
            <person name="Tchuinga P."/>
            <person name="Tenzing P."/>
            <person name="Tesfaye S."/>
            <person name="Theodore J."/>
            <person name="Thoulutsang Y."/>
            <person name="Topham K."/>
            <person name="Towey S."/>
            <person name="Tsamla T."/>
            <person name="Tsomo N."/>
            <person name="Vallee D."/>
            <person name="Vassiliev H."/>
            <person name="Venkataraman V."/>
            <person name="Vinson J."/>
            <person name="Vo A."/>
            <person name="Wade C."/>
            <person name="Wang S."/>
            <person name="Wangchuk T."/>
            <person name="Wangdi T."/>
            <person name="Whittaker C."/>
            <person name="Wilkinson J."/>
            <person name="Wu Y."/>
            <person name="Wyman D."/>
            <person name="Yadav S."/>
            <person name="Yang S."/>
            <person name="Yang X."/>
            <person name="Yeager S."/>
            <person name="Yee E."/>
            <person name="Young G."/>
            <person name="Zainoun J."/>
            <person name="Zembeck L."/>
            <person name="Zimmer A."/>
            <person name="Zody M."/>
            <person name="Lander E."/>
        </authorList>
    </citation>
    <scope>NUCLEOTIDE SEQUENCE [LARGE SCALE GENOMIC DNA]</scope>
</reference>
<dbReference type="Gene3D" id="3.40.525.10">
    <property type="entry name" value="CRAL-TRIO lipid binding domain"/>
    <property type="match status" value="1"/>
</dbReference>
<dbReference type="InterPro" id="IPR051064">
    <property type="entry name" value="SEC14/CRAL-TRIO_domain"/>
</dbReference>
<dbReference type="GeneTree" id="ENSGT00940000168605"/>
<dbReference type="FunCoup" id="H2YPN8">
    <property type="interactions" value="28"/>
</dbReference>
<sequence length="742" mass="85016">MVQQYQSPVRVYKHPFEMVMAAYEKRFPTCEMIPVFVGCDILSDVESEDKATHVVERRCKLNVDAPRLLKRMVGFDYIYFVQKNALNRKERSLKISAHNESFSSRVLVNETCQYTVHPDNPNWTCFEQTASMEIKSFFGFESTVEKIAMKQYTANIKKGKEIIEYYLNELQTNGVKYIPTWAEENPHLVASQSSSNSTVSTASNTLMEDLTEVFGNMNSIYNKSIVYLTFLKGKVCFKSLYRINLVGLGVIQHFTSTDKLEEDYIEHILGVLQPIEESKLIQLRKWLADTHNGKIPRDDHILRFLRSRDFHFEKAKEFLCQSLSWRKQHQVDRILSNWKAPETLEKYYIGGWHHYGTDHRPIYVLRLGQMDTKGLLKSVGEEQILRHVIYIMEQGLQKCRESSVLRNKPMSSWTCLLDLEGLNMRHLWRPGVQALLRIIEVIEANYPETMARLLIVRSPRVFPVLWTLISPFIDEKTSSKFMMYTGTDYLECGGLVDYIPTEFIPDFLGGVSKVINTICDIPEGGPVPKSLYKTEWEKGDGVALWEDTIYKSANVLKGAPHEVLVEVPERDCVITWDFDSVKGDVTFTLFHSTHPLGKCFILDAAEYLTASFEPSSFRLTVRHATSHSSGRMLTSHKEITSQTHYTIMEAGIVCREGESVQGSHIARKPGSYVLQWKYHGGQPQSSTVQDVLYQVTHNPKSKVIYYHELLPSENFRGSMTSLESCQSAFSALSHVTTSSLPS</sequence>
<dbReference type="eggNOG" id="KOG1471">
    <property type="taxonomic scope" value="Eukaryota"/>
</dbReference>
<dbReference type="PROSITE" id="PS50191">
    <property type="entry name" value="CRAL_TRIO"/>
    <property type="match status" value="1"/>
</dbReference>
<dbReference type="SMART" id="SM00516">
    <property type="entry name" value="SEC14"/>
    <property type="match status" value="1"/>
</dbReference>
<evidence type="ECO:0000259" key="1">
    <source>
        <dbReference type="PROSITE" id="PS50191"/>
    </source>
</evidence>
<dbReference type="InterPro" id="IPR036598">
    <property type="entry name" value="GOLD_dom_sf"/>
</dbReference>
<reference evidence="4" key="2">
    <citation type="submission" date="2025-08" db="UniProtKB">
        <authorList>
            <consortium name="Ensembl"/>
        </authorList>
    </citation>
    <scope>IDENTIFICATION</scope>
</reference>
<dbReference type="SMART" id="SM01100">
    <property type="entry name" value="CRAL_TRIO_N"/>
    <property type="match status" value="1"/>
</dbReference>